<feature type="compositionally biased region" description="Basic and acidic residues" evidence="1">
    <location>
        <begin position="1"/>
        <end position="15"/>
    </location>
</feature>
<sequence>MDENKQNLENQEKIEGAAASEEAAGPQKDAESDGGAAQGKKAEQDAPKGKKPSVFRGNKFKRGGMATVLTVVFIAVVVVLNLLVSVLSERFPSMNIDLTAQKMNTLSDQAVDIAKGVQQDTDIYLIGTEDAYKNDAIYSSYGLKYSQVMNLSKRLEEVNQKIHVQFIDPDTNPDFISRYASDSLTTGRVLVSTEKRHKVLSVDDMFSMSQNSTTGATEIFSNVDSALAGAIEMVNLDKVPVLTIATGHEEMLGEESMGSFLDMMEKQNFDVQQIDILTEDIPEDTQILMIATPSTDYTEEEIQKLRDLLSDEEREESIAILLSFYPGQGKLPNLTAFLEEWGVSVGSGSVVMESDANRYALSDPRCVIVDSVGTALEKNTYSRLVSPLSVPINILFTGNGDVGVEALWTTSEGAYVVTESTSQEEIEDPDTAQQNVATLSSTIAQFGNEFYFRSVIVFGSSNIFSDGFMATAFDNADYLSDLLKLSTDTDGSAVSVLTERVQTNTMDVTASQNTIMVLGLGMFTIALPVLLLVAGLVIFLKRRHL</sequence>
<dbReference type="KEGG" id="amur:ADH66_00080"/>
<keyword evidence="2" id="KW-1133">Transmembrane helix</keyword>
<dbReference type="RefSeq" id="WP_066537283.1">
    <property type="nucleotide sequence ID" value="NZ_CP021422.1"/>
</dbReference>
<gene>
    <name evidence="3" type="ORF">ADH66_00080</name>
    <name evidence="4" type="ORF">I5Q82_10075</name>
</gene>
<dbReference type="AlphaFoldDB" id="A0A1Z2XL85"/>
<feature type="transmembrane region" description="Helical" evidence="2">
    <location>
        <begin position="66"/>
        <end position="87"/>
    </location>
</feature>
<dbReference type="EMBL" id="CP065321">
    <property type="protein sequence ID" value="QQR28477.1"/>
    <property type="molecule type" value="Genomic_DNA"/>
</dbReference>
<reference evidence="3" key="1">
    <citation type="journal article" date="2017" name="Genome Announc.">
        <title>High-Quality Whole-Genome Sequences of the Oligo-Mouse-Microbiota Bacterial Community.</title>
        <authorList>
            <person name="Garzetti D."/>
            <person name="Brugiroux S."/>
            <person name="Bunk B."/>
            <person name="Pukall R."/>
            <person name="McCoy K.D."/>
            <person name="Macpherson A.J."/>
            <person name="Stecher B."/>
        </authorList>
    </citation>
    <scope>NUCLEOTIDE SEQUENCE</scope>
    <source>
        <strain evidence="3">KB18</strain>
    </source>
</reference>
<keyword evidence="2" id="KW-0472">Membrane</keyword>
<name>A0A1Z2XL85_9FIRM</name>
<evidence type="ECO:0000256" key="2">
    <source>
        <dbReference type="SAM" id="Phobius"/>
    </source>
</evidence>
<feature type="compositionally biased region" description="Low complexity" evidence="1">
    <location>
        <begin position="16"/>
        <end position="25"/>
    </location>
</feature>
<evidence type="ECO:0000256" key="1">
    <source>
        <dbReference type="SAM" id="MobiDB-lite"/>
    </source>
</evidence>
<protein>
    <submittedName>
        <fullName evidence="4">GldG family protein</fullName>
    </submittedName>
</protein>
<dbReference type="Proteomes" id="UP000196710">
    <property type="component" value="Chromosome"/>
</dbReference>
<evidence type="ECO:0000313" key="6">
    <source>
        <dbReference type="Proteomes" id="UP000596035"/>
    </source>
</evidence>
<organism evidence="4 6">
    <name type="scientific">Acutalibacter muris</name>
    <dbReference type="NCBI Taxonomy" id="1796620"/>
    <lineage>
        <taxon>Bacteria</taxon>
        <taxon>Bacillati</taxon>
        <taxon>Bacillota</taxon>
        <taxon>Clostridia</taxon>
        <taxon>Eubacteriales</taxon>
        <taxon>Acutalibacteraceae</taxon>
        <taxon>Acutalibacter</taxon>
    </lineage>
</organism>
<dbReference type="Proteomes" id="UP000596035">
    <property type="component" value="Chromosome"/>
</dbReference>
<feature type="region of interest" description="Disordered" evidence="1">
    <location>
        <begin position="1"/>
        <end position="56"/>
    </location>
</feature>
<keyword evidence="5" id="KW-1185">Reference proteome</keyword>
<proteinExistence type="predicted"/>
<reference evidence="5" key="2">
    <citation type="submission" date="2017-05" db="EMBL/GenBank/DDBJ databases">
        <title>Improved OligoMM genomes.</title>
        <authorList>
            <person name="Garzetti D."/>
        </authorList>
    </citation>
    <scope>NUCLEOTIDE SEQUENCE [LARGE SCALE GENOMIC DNA]</scope>
    <source>
        <strain evidence="5">KB18</strain>
    </source>
</reference>
<feature type="transmembrane region" description="Helical" evidence="2">
    <location>
        <begin position="515"/>
        <end position="540"/>
    </location>
</feature>
<accession>A0A1Z2XL85</accession>
<keyword evidence="2" id="KW-0812">Transmembrane</keyword>
<reference evidence="4 6" key="3">
    <citation type="submission" date="2020-11" db="EMBL/GenBank/DDBJ databases">
        <title>Closed and high quality bacterial genomes of the OMM12 community.</title>
        <authorList>
            <person name="Marbouty M."/>
            <person name="Lamy-Besnier Q."/>
            <person name="Debarbieux L."/>
            <person name="Koszul R."/>
        </authorList>
    </citation>
    <scope>NUCLEOTIDE SEQUENCE [LARGE SCALE GENOMIC DNA]</scope>
    <source>
        <strain evidence="4 6">KB18</strain>
    </source>
</reference>
<dbReference type="EMBL" id="CP021422">
    <property type="protein sequence ID" value="ASB39189.1"/>
    <property type="molecule type" value="Genomic_DNA"/>
</dbReference>
<evidence type="ECO:0000313" key="3">
    <source>
        <dbReference type="EMBL" id="ASB39189.1"/>
    </source>
</evidence>
<evidence type="ECO:0000313" key="4">
    <source>
        <dbReference type="EMBL" id="QQR28477.1"/>
    </source>
</evidence>
<evidence type="ECO:0000313" key="5">
    <source>
        <dbReference type="Proteomes" id="UP000196710"/>
    </source>
</evidence>